<evidence type="ECO:0000313" key="3">
    <source>
        <dbReference type="Proteomes" id="UP001238334"/>
    </source>
</evidence>
<reference evidence="2 3" key="1">
    <citation type="submission" date="2023-06" db="EMBL/GenBank/DDBJ databases">
        <title>Parasedimentitalea psychrophila sp. nov., a psychrophilic bacterium isolated from deep-sea sediment.</title>
        <authorList>
            <person name="Li A."/>
        </authorList>
    </citation>
    <scope>NUCLEOTIDE SEQUENCE [LARGE SCALE GENOMIC DNA]</scope>
    <source>
        <strain evidence="2 3">QS115</strain>
    </source>
</reference>
<feature type="compositionally biased region" description="Low complexity" evidence="1">
    <location>
        <begin position="17"/>
        <end position="27"/>
    </location>
</feature>
<protein>
    <submittedName>
        <fullName evidence="2">Uncharacterized protein</fullName>
    </submittedName>
</protein>
<dbReference type="KEGG" id="ppso:QPJ95_08710"/>
<sequence length="89" mass="9575">MAKFIVSAARHPPNTRASSALASSALADPANGITDKNRRALLPRPQGVWLRQTPLAGLGVAPRFARRYAQRKAGIADDNDGREILDQLS</sequence>
<accession>A0A9Y2L3G4</accession>
<proteinExistence type="predicted"/>
<dbReference type="EMBL" id="CP127247">
    <property type="protein sequence ID" value="WIY26976.1"/>
    <property type="molecule type" value="Genomic_DNA"/>
</dbReference>
<dbReference type="AlphaFoldDB" id="A0A9Y2L3G4"/>
<evidence type="ECO:0000313" key="2">
    <source>
        <dbReference type="EMBL" id="WIY26976.1"/>
    </source>
</evidence>
<evidence type="ECO:0000256" key="1">
    <source>
        <dbReference type="SAM" id="MobiDB-lite"/>
    </source>
</evidence>
<dbReference type="RefSeq" id="WP_270917418.1">
    <property type="nucleotide sequence ID" value="NZ_CP127247.1"/>
</dbReference>
<organism evidence="2 3">
    <name type="scientific">Parasedimentitalea psychrophila</name>
    <dbReference type="NCBI Taxonomy" id="2997337"/>
    <lineage>
        <taxon>Bacteria</taxon>
        <taxon>Pseudomonadati</taxon>
        <taxon>Pseudomonadota</taxon>
        <taxon>Alphaproteobacteria</taxon>
        <taxon>Rhodobacterales</taxon>
        <taxon>Paracoccaceae</taxon>
        <taxon>Parasedimentitalea</taxon>
    </lineage>
</organism>
<keyword evidence="3" id="KW-1185">Reference proteome</keyword>
<dbReference type="Proteomes" id="UP001238334">
    <property type="component" value="Chromosome"/>
</dbReference>
<name>A0A9Y2L3G4_9RHOB</name>
<feature type="region of interest" description="Disordered" evidence="1">
    <location>
        <begin position="1"/>
        <end position="39"/>
    </location>
</feature>
<gene>
    <name evidence="2" type="ORF">QPJ95_08710</name>
</gene>